<keyword evidence="2" id="KW-1185">Reference proteome</keyword>
<dbReference type="NCBIfam" id="NF033674">
    <property type="entry name" value="stress_OB_fold"/>
    <property type="match status" value="1"/>
</dbReference>
<proteinExistence type="predicted"/>
<dbReference type="Proteomes" id="UP000013261">
    <property type="component" value="Unassembled WGS sequence"/>
</dbReference>
<organism evidence="1 2">
    <name type="scientific">Acinetobacter dispersus</name>
    <dbReference type="NCBI Taxonomy" id="70348"/>
    <lineage>
        <taxon>Bacteria</taxon>
        <taxon>Pseudomonadati</taxon>
        <taxon>Pseudomonadota</taxon>
        <taxon>Gammaproteobacteria</taxon>
        <taxon>Moraxellales</taxon>
        <taxon>Moraxellaceae</taxon>
        <taxon>Acinetobacter</taxon>
    </lineage>
</organism>
<protein>
    <submittedName>
        <fullName evidence="1">TIGR00156 family protein</fullName>
    </submittedName>
</protein>
<dbReference type="PANTHER" id="PTHR36571">
    <property type="entry name" value="PROTEIN YGIW"/>
    <property type="match status" value="1"/>
</dbReference>
<sequence length="123" mass="13656">MKRMIASCGIVVLTGLSTLTWAGKDDHVIVQEAAKNVVTVSQVAKLKDETGVTLTGQITKHLQSDHYEFKDQSGTIGIEIDDDIWRQAGLKVGDHVRLVGEVDTHRYKPTDIEVIKIEKHAHK</sequence>
<accession>N9SS13</accession>
<comment type="caution">
    <text evidence="1">The sequence shown here is derived from an EMBL/GenBank/DDBJ whole genome shotgun (WGS) entry which is preliminary data.</text>
</comment>
<dbReference type="AlphaFoldDB" id="N9LDV4"/>
<gene>
    <name evidence="1" type="ORF">F904_01366</name>
</gene>
<dbReference type="Gene3D" id="2.40.50.200">
    <property type="entry name" value="Bacterial OB-fold"/>
    <property type="match status" value="1"/>
</dbReference>
<dbReference type="HOGENOM" id="CLU_118907_1_1_6"/>
<dbReference type="eggNOG" id="COG3111">
    <property type="taxonomic scope" value="Bacteria"/>
</dbReference>
<dbReference type="InterPro" id="IPR036700">
    <property type="entry name" value="BOBF_sf"/>
</dbReference>
<dbReference type="SUPFAM" id="SSF101756">
    <property type="entry name" value="Hypothetical protein YgiW"/>
    <property type="match status" value="1"/>
</dbReference>
<dbReference type="InterPro" id="IPR005220">
    <property type="entry name" value="CarO-like"/>
</dbReference>
<dbReference type="PATRIC" id="fig|1217703.3.peg.1313"/>
<dbReference type="PANTHER" id="PTHR36571:SF1">
    <property type="entry name" value="PROTEIN YGIW"/>
    <property type="match status" value="1"/>
</dbReference>
<name>N9LDV4_9GAMM</name>
<dbReference type="RefSeq" id="WP_005186593.1">
    <property type="nucleotide sequence ID" value="NZ_CBCSJS010000011.1"/>
</dbReference>
<dbReference type="Pfam" id="PF04076">
    <property type="entry name" value="BOF"/>
    <property type="match status" value="1"/>
</dbReference>
<dbReference type="EMBL" id="APRL01000010">
    <property type="protein sequence ID" value="ENW94438.1"/>
    <property type="molecule type" value="Genomic_DNA"/>
</dbReference>
<accession>N9LDV4</accession>
<reference evidence="1 2" key="1">
    <citation type="submission" date="2013-02" db="EMBL/GenBank/DDBJ databases">
        <title>The Genome Sequence of Acinetobacter sp. ANC 4105.</title>
        <authorList>
            <consortium name="The Broad Institute Genome Sequencing Platform"/>
            <consortium name="The Broad Institute Genome Sequencing Center for Infectious Disease"/>
            <person name="Cerqueira G."/>
            <person name="Feldgarden M."/>
            <person name="Courvalin P."/>
            <person name="Perichon B."/>
            <person name="Grillot-Courvalin C."/>
            <person name="Clermont D."/>
            <person name="Rocha E."/>
            <person name="Yoon E.-J."/>
            <person name="Nemec A."/>
            <person name="Walker B."/>
            <person name="Young S.K."/>
            <person name="Zeng Q."/>
            <person name="Gargeya S."/>
            <person name="Fitzgerald M."/>
            <person name="Haas B."/>
            <person name="Abouelleil A."/>
            <person name="Alvarado L."/>
            <person name="Arachchi H.M."/>
            <person name="Berlin A.M."/>
            <person name="Chapman S.B."/>
            <person name="Dewar J."/>
            <person name="Goldberg J."/>
            <person name="Griggs A."/>
            <person name="Gujja S."/>
            <person name="Hansen M."/>
            <person name="Howarth C."/>
            <person name="Imamovic A."/>
            <person name="Larimer J."/>
            <person name="McCowan C."/>
            <person name="Murphy C."/>
            <person name="Neiman D."/>
            <person name="Pearson M."/>
            <person name="Priest M."/>
            <person name="Roberts A."/>
            <person name="Saif S."/>
            <person name="Shea T."/>
            <person name="Sisk P."/>
            <person name="Sykes S."/>
            <person name="Wortman J."/>
            <person name="Nusbaum C."/>
            <person name="Birren B."/>
        </authorList>
    </citation>
    <scope>NUCLEOTIDE SEQUENCE [LARGE SCALE GENOMIC DNA]</scope>
    <source>
        <strain evidence="1 2">ANC 4105</strain>
    </source>
</reference>
<dbReference type="OrthoDB" id="598245at2"/>
<evidence type="ECO:0000313" key="1">
    <source>
        <dbReference type="EMBL" id="ENW94438.1"/>
    </source>
</evidence>
<evidence type="ECO:0000313" key="2">
    <source>
        <dbReference type="Proteomes" id="UP000013261"/>
    </source>
</evidence>